<dbReference type="AlphaFoldDB" id="A0A433SB29"/>
<dbReference type="InterPro" id="IPR029063">
    <property type="entry name" value="SAM-dependent_MTases_sf"/>
</dbReference>
<keyword evidence="1" id="KW-0489">Methyltransferase</keyword>
<accession>A0A433SB29</accession>
<keyword evidence="4" id="KW-1185">Reference proteome</keyword>
<dbReference type="Proteomes" id="UP000286947">
    <property type="component" value="Unassembled WGS sequence"/>
</dbReference>
<dbReference type="Pfam" id="PF04072">
    <property type="entry name" value="LCM"/>
    <property type="match status" value="1"/>
</dbReference>
<gene>
    <name evidence="3" type="ORF">CUZ56_02499</name>
</gene>
<evidence type="ECO:0000256" key="2">
    <source>
        <dbReference type="ARBA" id="ARBA00022679"/>
    </source>
</evidence>
<protein>
    <recommendedName>
        <fullName evidence="5">S-adenosyl-L-methionine-dependent methyltransferase</fullName>
    </recommendedName>
</protein>
<dbReference type="Gene3D" id="3.40.50.150">
    <property type="entry name" value="Vaccinia Virus protein VP39"/>
    <property type="match status" value="1"/>
</dbReference>
<keyword evidence="2" id="KW-0808">Transferase</keyword>
<evidence type="ECO:0008006" key="5">
    <source>
        <dbReference type="Google" id="ProtNLM"/>
    </source>
</evidence>
<comment type="caution">
    <text evidence="3">The sequence shown here is derived from an EMBL/GenBank/DDBJ whole genome shotgun (WGS) entry which is preliminary data.</text>
</comment>
<dbReference type="PANTHER" id="PTHR43619">
    <property type="entry name" value="S-ADENOSYL-L-METHIONINE-DEPENDENT METHYLTRANSFERASE YKTD-RELATED"/>
    <property type="match status" value="1"/>
</dbReference>
<proteinExistence type="predicted"/>
<dbReference type="InterPro" id="IPR007213">
    <property type="entry name" value="Ppm1/Ppm2/Tcmp"/>
</dbReference>
<dbReference type="SUPFAM" id="SSF53335">
    <property type="entry name" value="S-adenosyl-L-methionine-dependent methyltransferases"/>
    <property type="match status" value="1"/>
</dbReference>
<reference evidence="3 4" key="1">
    <citation type="submission" date="2018-01" db="EMBL/GenBank/DDBJ databases">
        <title>Saezia sanguinis gen. nov., sp. nov., in the order Burkholderiales isolated from human blood.</title>
        <authorList>
            <person name="Medina-Pascual M.J."/>
            <person name="Valdezate S."/>
            <person name="Monzon S."/>
            <person name="Cuesta I."/>
            <person name="Carrasco G."/>
            <person name="Villalon P."/>
            <person name="Saez-Nieto J.A."/>
        </authorList>
    </citation>
    <scope>NUCLEOTIDE SEQUENCE [LARGE SCALE GENOMIC DNA]</scope>
    <source>
        <strain evidence="3 4">CNM695-12</strain>
    </source>
</reference>
<dbReference type="PANTHER" id="PTHR43619:SF2">
    <property type="entry name" value="S-ADENOSYL-L-METHIONINE-DEPENDENT METHYLTRANSFERASES SUPERFAMILY PROTEIN"/>
    <property type="match status" value="1"/>
</dbReference>
<organism evidence="3 4">
    <name type="scientific">Saezia sanguinis</name>
    <dbReference type="NCBI Taxonomy" id="1965230"/>
    <lineage>
        <taxon>Bacteria</taxon>
        <taxon>Pseudomonadati</taxon>
        <taxon>Pseudomonadota</taxon>
        <taxon>Betaproteobacteria</taxon>
        <taxon>Burkholderiales</taxon>
        <taxon>Saeziaceae</taxon>
        <taxon>Saezia</taxon>
    </lineage>
</organism>
<dbReference type="PIRSF" id="PIRSF028177">
    <property type="entry name" value="Polyketide_synth_Omtfrase_TcmP"/>
    <property type="match status" value="1"/>
</dbReference>
<name>A0A433SB29_9BURK</name>
<evidence type="ECO:0000313" key="4">
    <source>
        <dbReference type="Proteomes" id="UP000286947"/>
    </source>
</evidence>
<sequence length="269" mass="31739">MKKTLSFSNPISNTSLISLWMRAYESHRPNGLFKDHCATRLVEQLPFDFSIYHDEYITQTCIALRTEYFDAIAKQHMRASPNALLVNLGCGLDARFQRTDRGKGSQIDLDLPDVIAVRNELMPATSSRNTYWEGSLLETEWMDRLLKEYPDADLMFMLEGVLMYFEEEQVRNLLAELAHRFEDAHIVFDICSPLTVKNTSLYEQMWQAPVPFVWGVANLKELEHWHPRLCLKEVVYYFNRHPERWGWYSYWHHVPKFGNATRIVHYQVQ</sequence>
<dbReference type="InterPro" id="IPR016874">
    <property type="entry name" value="TcmP-like"/>
</dbReference>
<evidence type="ECO:0000256" key="1">
    <source>
        <dbReference type="ARBA" id="ARBA00022603"/>
    </source>
</evidence>
<dbReference type="GO" id="GO:0032259">
    <property type="term" value="P:methylation"/>
    <property type="evidence" value="ECO:0007669"/>
    <property type="project" value="UniProtKB-KW"/>
</dbReference>
<dbReference type="RefSeq" id="WP_162615341.1">
    <property type="nucleotide sequence ID" value="NZ_PQSP01000008.1"/>
</dbReference>
<dbReference type="GO" id="GO:0008168">
    <property type="term" value="F:methyltransferase activity"/>
    <property type="evidence" value="ECO:0007669"/>
    <property type="project" value="UniProtKB-KW"/>
</dbReference>
<dbReference type="EMBL" id="PQSP01000008">
    <property type="protein sequence ID" value="RUS65899.1"/>
    <property type="molecule type" value="Genomic_DNA"/>
</dbReference>
<evidence type="ECO:0000313" key="3">
    <source>
        <dbReference type="EMBL" id="RUS65899.1"/>
    </source>
</evidence>